<proteinExistence type="predicted"/>
<evidence type="ECO:0000313" key="1">
    <source>
        <dbReference type="EMBL" id="KAH9379044.1"/>
    </source>
</evidence>
<keyword evidence="2" id="KW-1185">Reference proteome</keyword>
<name>A0A9J6GXH6_HAELO</name>
<evidence type="ECO:0000313" key="2">
    <source>
        <dbReference type="Proteomes" id="UP000821853"/>
    </source>
</evidence>
<dbReference type="Proteomes" id="UP000821853">
    <property type="component" value="Unassembled WGS sequence"/>
</dbReference>
<reference evidence="1 2" key="1">
    <citation type="journal article" date="2020" name="Cell">
        <title>Large-Scale Comparative Analyses of Tick Genomes Elucidate Their Genetic Diversity and Vector Capacities.</title>
        <authorList>
            <consortium name="Tick Genome and Microbiome Consortium (TIGMIC)"/>
            <person name="Jia N."/>
            <person name="Wang J."/>
            <person name="Shi W."/>
            <person name="Du L."/>
            <person name="Sun Y."/>
            <person name="Zhan W."/>
            <person name="Jiang J.F."/>
            <person name="Wang Q."/>
            <person name="Zhang B."/>
            <person name="Ji P."/>
            <person name="Bell-Sakyi L."/>
            <person name="Cui X.M."/>
            <person name="Yuan T.T."/>
            <person name="Jiang B.G."/>
            <person name="Yang W.F."/>
            <person name="Lam T.T."/>
            <person name="Chang Q.C."/>
            <person name="Ding S.J."/>
            <person name="Wang X.J."/>
            <person name="Zhu J.G."/>
            <person name="Ruan X.D."/>
            <person name="Zhao L."/>
            <person name="Wei J.T."/>
            <person name="Ye R.Z."/>
            <person name="Que T.C."/>
            <person name="Du C.H."/>
            <person name="Zhou Y.H."/>
            <person name="Cheng J.X."/>
            <person name="Dai P.F."/>
            <person name="Guo W.B."/>
            <person name="Han X.H."/>
            <person name="Huang E.J."/>
            <person name="Li L.F."/>
            <person name="Wei W."/>
            <person name="Gao Y.C."/>
            <person name="Liu J.Z."/>
            <person name="Shao H.Z."/>
            <person name="Wang X."/>
            <person name="Wang C.C."/>
            <person name="Yang T.C."/>
            <person name="Huo Q.B."/>
            <person name="Li W."/>
            <person name="Chen H.Y."/>
            <person name="Chen S.E."/>
            <person name="Zhou L.G."/>
            <person name="Ni X.B."/>
            <person name="Tian J.H."/>
            <person name="Sheng Y."/>
            <person name="Liu T."/>
            <person name="Pan Y.S."/>
            <person name="Xia L.Y."/>
            <person name="Li J."/>
            <person name="Zhao F."/>
            <person name="Cao W.C."/>
        </authorList>
    </citation>
    <scope>NUCLEOTIDE SEQUENCE [LARGE SCALE GENOMIC DNA]</scope>
    <source>
        <strain evidence="1">HaeL-2018</strain>
    </source>
</reference>
<comment type="caution">
    <text evidence="1">The sequence shown here is derived from an EMBL/GenBank/DDBJ whole genome shotgun (WGS) entry which is preliminary data.</text>
</comment>
<accession>A0A9J6GXH6</accession>
<dbReference type="AlphaFoldDB" id="A0A9J6GXH6"/>
<organism evidence="1 2">
    <name type="scientific">Haemaphysalis longicornis</name>
    <name type="common">Bush tick</name>
    <dbReference type="NCBI Taxonomy" id="44386"/>
    <lineage>
        <taxon>Eukaryota</taxon>
        <taxon>Metazoa</taxon>
        <taxon>Ecdysozoa</taxon>
        <taxon>Arthropoda</taxon>
        <taxon>Chelicerata</taxon>
        <taxon>Arachnida</taxon>
        <taxon>Acari</taxon>
        <taxon>Parasitiformes</taxon>
        <taxon>Ixodida</taxon>
        <taxon>Ixodoidea</taxon>
        <taxon>Ixodidae</taxon>
        <taxon>Haemaphysalinae</taxon>
        <taxon>Haemaphysalis</taxon>
    </lineage>
</organism>
<protein>
    <submittedName>
        <fullName evidence="1">Uncharacterized protein</fullName>
    </submittedName>
</protein>
<sequence>MRMLSRVTSPHQGLKVDDVLKLDQALVFRRVVVYSTPYLPLKPRELDKLDILLRKAYKQALGPPPDTTISKPLHVCEAWLTTSV</sequence>
<dbReference type="VEuPathDB" id="VectorBase:HLOH_051337"/>
<dbReference type="OrthoDB" id="10517832at2759"/>
<gene>
    <name evidence="1" type="ORF">HPB48_001652</name>
</gene>
<dbReference type="EMBL" id="JABSTR010000009">
    <property type="protein sequence ID" value="KAH9379044.1"/>
    <property type="molecule type" value="Genomic_DNA"/>
</dbReference>